<organism evidence="2 3">
    <name type="scientific">Hyphococcus aureus</name>
    <dbReference type="NCBI Taxonomy" id="2666033"/>
    <lineage>
        <taxon>Bacteria</taxon>
        <taxon>Pseudomonadati</taxon>
        <taxon>Pseudomonadota</taxon>
        <taxon>Alphaproteobacteria</taxon>
        <taxon>Parvularculales</taxon>
        <taxon>Parvularculaceae</taxon>
        <taxon>Hyphococcus</taxon>
    </lineage>
</organism>
<keyword evidence="3" id="KW-1185">Reference proteome</keyword>
<reference evidence="2 3" key="1">
    <citation type="submission" date="2024-09" db="EMBL/GenBank/DDBJ databases">
        <authorList>
            <person name="Zhang Z.-H."/>
        </authorList>
    </citation>
    <scope>NUCLEOTIDE SEQUENCE [LARGE SCALE GENOMIC DNA]</scope>
    <source>
        <strain evidence="2 3">HHTR114</strain>
    </source>
</reference>
<evidence type="ECO:0000313" key="2">
    <source>
        <dbReference type="EMBL" id="MFC6037353.1"/>
    </source>
</evidence>
<feature type="transmembrane region" description="Helical" evidence="1">
    <location>
        <begin position="337"/>
        <end position="358"/>
    </location>
</feature>
<feature type="transmembrane region" description="Helical" evidence="1">
    <location>
        <begin position="9"/>
        <end position="28"/>
    </location>
</feature>
<comment type="caution">
    <text evidence="2">The sequence shown here is derived from an EMBL/GenBank/DDBJ whole genome shotgun (WGS) entry which is preliminary data.</text>
</comment>
<protein>
    <recommendedName>
        <fullName evidence="4">Membrane protein YkvI</fullName>
    </recommendedName>
</protein>
<proteinExistence type="predicted"/>
<dbReference type="EMBL" id="JBHPON010000003">
    <property type="protein sequence ID" value="MFC6037353.1"/>
    <property type="molecule type" value="Genomic_DNA"/>
</dbReference>
<evidence type="ECO:0000256" key="1">
    <source>
        <dbReference type="SAM" id="Phobius"/>
    </source>
</evidence>
<feature type="transmembrane region" description="Helical" evidence="1">
    <location>
        <begin position="83"/>
        <end position="107"/>
    </location>
</feature>
<dbReference type="RefSeq" id="WP_379881251.1">
    <property type="nucleotide sequence ID" value="NZ_JBHPON010000003.1"/>
</dbReference>
<sequence>MTRSFFQTYLLPGFVFQSVIIGGGYGTGREVAEFFLAHGVLGGLLGMAVTAIAWCAVLAVAFEYARLSRGYNYRTFFKSLLGPAWRVFEILYLLISILVLAVLGSAAGEIFSSSLGWPHVFGVIALLGGVGVFAYLGGKAIERMLASWSIILYVVYGAFLVWVATAFGDNIALAVETGEVNGAWHIDGLRYASYNLLALGAVLFVLPYLKTRREALISGGLAGLIGVIPGVFVYLAMLAQYPEIQTAPVPVLTLLESLNSPWFFIVFQIVLFGTFIETGTGILHSLNERVASVFEEKGRRFPHWARFVNAVGVLACAIFLARAVGIIDLIAQGYGALSYAFIAVVILPLVTVGLFKIVTAKQNKEMEAAYELG</sequence>
<feature type="transmembrane region" description="Helical" evidence="1">
    <location>
        <begin position="34"/>
        <end position="62"/>
    </location>
</feature>
<dbReference type="PANTHER" id="PTHR37814:SF1">
    <property type="entry name" value="MEMBRANE PROTEIN"/>
    <property type="match status" value="1"/>
</dbReference>
<keyword evidence="1" id="KW-0812">Transmembrane</keyword>
<feature type="transmembrane region" description="Helical" evidence="1">
    <location>
        <begin position="262"/>
        <end position="286"/>
    </location>
</feature>
<keyword evidence="1" id="KW-0472">Membrane</keyword>
<keyword evidence="1" id="KW-1133">Transmembrane helix</keyword>
<feature type="transmembrane region" description="Helical" evidence="1">
    <location>
        <begin position="307"/>
        <end position="331"/>
    </location>
</feature>
<feature type="transmembrane region" description="Helical" evidence="1">
    <location>
        <begin position="119"/>
        <end position="138"/>
    </location>
</feature>
<evidence type="ECO:0000313" key="3">
    <source>
        <dbReference type="Proteomes" id="UP001596116"/>
    </source>
</evidence>
<accession>A0ABW1L328</accession>
<evidence type="ECO:0008006" key="4">
    <source>
        <dbReference type="Google" id="ProtNLM"/>
    </source>
</evidence>
<gene>
    <name evidence="2" type="ORF">ACFMB1_17480</name>
</gene>
<feature type="transmembrane region" description="Helical" evidence="1">
    <location>
        <begin position="221"/>
        <end position="242"/>
    </location>
</feature>
<name>A0ABW1L328_9PROT</name>
<feature type="transmembrane region" description="Helical" evidence="1">
    <location>
        <begin position="188"/>
        <end position="209"/>
    </location>
</feature>
<dbReference type="Proteomes" id="UP001596116">
    <property type="component" value="Unassembled WGS sequence"/>
</dbReference>
<feature type="transmembrane region" description="Helical" evidence="1">
    <location>
        <begin position="150"/>
        <end position="168"/>
    </location>
</feature>
<dbReference type="InterPro" id="IPR038728">
    <property type="entry name" value="YkvI-like"/>
</dbReference>
<dbReference type="PANTHER" id="PTHR37814">
    <property type="entry name" value="CONSERVED MEMBRANE PROTEIN"/>
    <property type="match status" value="1"/>
</dbReference>